<comment type="subcellular location">
    <subcellularLocation>
        <location evidence="1">Cell envelope</location>
    </subcellularLocation>
</comment>
<dbReference type="InterPro" id="IPR017937">
    <property type="entry name" value="Thioredoxin_CS"/>
</dbReference>
<dbReference type="PROSITE" id="PS51352">
    <property type="entry name" value="THIOREDOXIN_2"/>
    <property type="match status" value="1"/>
</dbReference>
<evidence type="ECO:0000256" key="3">
    <source>
        <dbReference type="ARBA" id="ARBA00023284"/>
    </source>
</evidence>
<organism evidence="5 6">
    <name type="scientific">Thiospirillum jenense</name>
    <dbReference type="NCBI Taxonomy" id="1653858"/>
    <lineage>
        <taxon>Bacteria</taxon>
        <taxon>Pseudomonadati</taxon>
        <taxon>Pseudomonadota</taxon>
        <taxon>Gammaproteobacteria</taxon>
        <taxon>Chromatiales</taxon>
        <taxon>Chromatiaceae</taxon>
        <taxon>Thiospirillum</taxon>
    </lineage>
</organism>
<evidence type="ECO:0000256" key="2">
    <source>
        <dbReference type="ARBA" id="ARBA00022748"/>
    </source>
</evidence>
<dbReference type="GO" id="GO:0015036">
    <property type="term" value="F:disulfide oxidoreductase activity"/>
    <property type="evidence" value="ECO:0007669"/>
    <property type="project" value="UniProtKB-ARBA"/>
</dbReference>
<dbReference type="InterPro" id="IPR050553">
    <property type="entry name" value="Thioredoxin_ResA/DsbE_sf"/>
</dbReference>
<accession>A0A839HEH8</accession>
<dbReference type="GO" id="GO:0017004">
    <property type="term" value="P:cytochrome complex assembly"/>
    <property type="evidence" value="ECO:0007669"/>
    <property type="project" value="UniProtKB-KW"/>
</dbReference>
<sequence length="184" mass="19680">MSVIKVVAATALAGGLSIGIALYGQQWFDGQFGTSGDRSSVRLTSLPDIRLPDVNGREVRSSSWAGKVLILHYWASWCAACVTDTQLLAQVQQQYGAGALQVVGIAIDQPQAVNAFLLEQPLPYPILIGGNAAAELSQQLGNRTLGLPFTVMFDAMGRRVFSHSGELTLAQVTNELARLVPVKK</sequence>
<name>A0A839HEH8_9GAMM</name>
<dbReference type="InterPro" id="IPR036249">
    <property type="entry name" value="Thioredoxin-like_sf"/>
</dbReference>
<keyword evidence="6" id="KW-1185">Reference proteome</keyword>
<dbReference type="RefSeq" id="WP_182581937.1">
    <property type="nucleotide sequence ID" value="NZ_JABVCQ010000002.1"/>
</dbReference>
<evidence type="ECO:0000256" key="1">
    <source>
        <dbReference type="ARBA" id="ARBA00004196"/>
    </source>
</evidence>
<protein>
    <submittedName>
        <fullName evidence="5">TlpA family protein disulfide reductase</fullName>
    </submittedName>
</protein>
<dbReference type="SUPFAM" id="SSF52833">
    <property type="entry name" value="Thioredoxin-like"/>
    <property type="match status" value="1"/>
</dbReference>
<dbReference type="Proteomes" id="UP000548632">
    <property type="component" value="Unassembled WGS sequence"/>
</dbReference>
<proteinExistence type="predicted"/>
<keyword evidence="3" id="KW-0676">Redox-active center</keyword>
<evidence type="ECO:0000259" key="4">
    <source>
        <dbReference type="PROSITE" id="PS51352"/>
    </source>
</evidence>
<dbReference type="GO" id="GO:0030313">
    <property type="term" value="C:cell envelope"/>
    <property type="evidence" value="ECO:0007669"/>
    <property type="project" value="UniProtKB-SubCell"/>
</dbReference>
<dbReference type="Gene3D" id="3.40.30.10">
    <property type="entry name" value="Glutaredoxin"/>
    <property type="match status" value="1"/>
</dbReference>
<dbReference type="PANTHER" id="PTHR42852:SF18">
    <property type="entry name" value="CHROMOSOME UNDETERMINED SCAFFOLD_47, WHOLE GENOME SHOTGUN SEQUENCE"/>
    <property type="match status" value="1"/>
</dbReference>
<dbReference type="PROSITE" id="PS00194">
    <property type="entry name" value="THIOREDOXIN_1"/>
    <property type="match status" value="1"/>
</dbReference>
<feature type="domain" description="Thioredoxin" evidence="4">
    <location>
        <begin position="40"/>
        <end position="181"/>
    </location>
</feature>
<keyword evidence="2" id="KW-0201">Cytochrome c-type biogenesis</keyword>
<gene>
    <name evidence="5" type="ORF">HUK38_01125</name>
</gene>
<dbReference type="InterPro" id="IPR013766">
    <property type="entry name" value="Thioredoxin_domain"/>
</dbReference>
<evidence type="ECO:0000313" key="6">
    <source>
        <dbReference type="Proteomes" id="UP000548632"/>
    </source>
</evidence>
<reference evidence="5 6" key="1">
    <citation type="journal article" date="2020" name="Arch. Microbiol.">
        <title>The genome sequence of the giant phototrophic gammaproteobacterium Thiospirillum jenense gives insight into its physiological properties and phylogenetic relationships.</title>
        <authorList>
            <person name="Imhoff J.F."/>
            <person name="Meyer T.E."/>
            <person name="Kyndt J.A."/>
        </authorList>
    </citation>
    <scope>NUCLEOTIDE SEQUENCE [LARGE SCALE GENOMIC DNA]</scope>
    <source>
        <strain evidence="5 6">DSM 216</strain>
    </source>
</reference>
<dbReference type="EMBL" id="JABVCQ010000002">
    <property type="protein sequence ID" value="MBB1124832.1"/>
    <property type="molecule type" value="Genomic_DNA"/>
</dbReference>
<dbReference type="PANTHER" id="PTHR42852">
    <property type="entry name" value="THIOL:DISULFIDE INTERCHANGE PROTEIN DSBE"/>
    <property type="match status" value="1"/>
</dbReference>
<dbReference type="InterPro" id="IPR013740">
    <property type="entry name" value="Redoxin"/>
</dbReference>
<dbReference type="AlphaFoldDB" id="A0A839HEH8"/>
<dbReference type="CDD" id="cd02966">
    <property type="entry name" value="TlpA_like_family"/>
    <property type="match status" value="1"/>
</dbReference>
<comment type="caution">
    <text evidence="5">The sequence shown here is derived from an EMBL/GenBank/DDBJ whole genome shotgun (WGS) entry which is preliminary data.</text>
</comment>
<evidence type="ECO:0000313" key="5">
    <source>
        <dbReference type="EMBL" id="MBB1124832.1"/>
    </source>
</evidence>
<dbReference type="Pfam" id="PF08534">
    <property type="entry name" value="Redoxin"/>
    <property type="match status" value="1"/>
</dbReference>